<dbReference type="EMBL" id="FWZT01000053">
    <property type="protein sequence ID" value="SMF84289.1"/>
    <property type="molecule type" value="Genomic_DNA"/>
</dbReference>
<dbReference type="InterPro" id="IPR000700">
    <property type="entry name" value="PAS-assoc_C"/>
</dbReference>
<keyword evidence="4" id="KW-0808">Transferase</keyword>
<dbReference type="OrthoDB" id="5287409at2"/>
<comment type="catalytic activity">
    <reaction evidence="1">
        <text>ATP + protein L-histidine = ADP + protein N-phospho-L-histidine.</text>
        <dbReference type="EC" id="2.7.13.3"/>
    </reaction>
</comment>
<dbReference type="Proteomes" id="UP000192907">
    <property type="component" value="Unassembled WGS sequence"/>
</dbReference>
<dbReference type="InterPro" id="IPR035965">
    <property type="entry name" value="PAS-like_dom_sf"/>
</dbReference>
<dbReference type="SMART" id="SM00388">
    <property type="entry name" value="HisKA"/>
    <property type="match status" value="1"/>
</dbReference>
<feature type="modified residue" description="4-aspartylphosphate" evidence="6">
    <location>
        <position position="410"/>
    </location>
</feature>
<dbReference type="AlphaFoldDB" id="A0A1Y6CR08"/>
<dbReference type="CDD" id="cd00082">
    <property type="entry name" value="HisKA"/>
    <property type="match status" value="1"/>
</dbReference>
<dbReference type="GO" id="GO:0000155">
    <property type="term" value="F:phosphorelay sensor kinase activity"/>
    <property type="evidence" value="ECO:0007669"/>
    <property type="project" value="InterPro"/>
</dbReference>
<dbReference type="InterPro" id="IPR003594">
    <property type="entry name" value="HATPase_dom"/>
</dbReference>
<evidence type="ECO:0000256" key="4">
    <source>
        <dbReference type="ARBA" id="ARBA00022679"/>
    </source>
</evidence>
<feature type="domain" description="PAC" evidence="9">
    <location>
        <begin position="62"/>
        <end position="115"/>
    </location>
</feature>
<evidence type="ECO:0000259" key="7">
    <source>
        <dbReference type="PROSITE" id="PS50109"/>
    </source>
</evidence>
<evidence type="ECO:0000313" key="11">
    <source>
        <dbReference type="Proteomes" id="UP000192907"/>
    </source>
</evidence>
<dbReference type="CDD" id="cd00130">
    <property type="entry name" value="PAS"/>
    <property type="match status" value="1"/>
</dbReference>
<dbReference type="PROSITE" id="PS50110">
    <property type="entry name" value="RESPONSE_REGULATORY"/>
    <property type="match status" value="1"/>
</dbReference>
<dbReference type="Gene3D" id="1.10.287.130">
    <property type="match status" value="1"/>
</dbReference>
<evidence type="ECO:0000256" key="3">
    <source>
        <dbReference type="ARBA" id="ARBA00022553"/>
    </source>
</evidence>
<dbReference type="STRING" id="1513793.SAMN06296036_1532"/>
<dbReference type="InterPro" id="IPR005467">
    <property type="entry name" value="His_kinase_dom"/>
</dbReference>
<dbReference type="CDD" id="cd16922">
    <property type="entry name" value="HATPase_EvgS-ArcB-TorS-like"/>
    <property type="match status" value="1"/>
</dbReference>
<dbReference type="RefSeq" id="WP_132326454.1">
    <property type="nucleotide sequence ID" value="NZ_FWZT01000053.1"/>
</dbReference>
<dbReference type="FunFam" id="3.30.565.10:FF:000010">
    <property type="entry name" value="Sensor histidine kinase RcsC"/>
    <property type="match status" value="1"/>
</dbReference>
<name>A0A1Y6CR08_9BACT</name>
<dbReference type="SMART" id="SM00387">
    <property type="entry name" value="HATPase_c"/>
    <property type="match status" value="1"/>
</dbReference>
<organism evidence="10 11">
    <name type="scientific">Pseudobacteriovorax antillogorgiicola</name>
    <dbReference type="NCBI Taxonomy" id="1513793"/>
    <lineage>
        <taxon>Bacteria</taxon>
        <taxon>Pseudomonadati</taxon>
        <taxon>Bdellovibrionota</taxon>
        <taxon>Oligoflexia</taxon>
        <taxon>Oligoflexales</taxon>
        <taxon>Pseudobacteriovoracaceae</taxon>
        <taxon>Pseudobacteriovorax</taxon>
    </lineage>
</organism>
<keyword evidence="5" id="KW-0418">Kinase</keyword>
<proteinExistence type="predicted"/>
<dbReference type="SMART" id="SM00448">
    <property type="entry name" value="REC"/>
    <property type="match status" value="1"/>
</dbReference>
<dbReference type="Gene3D" id="3.30.565.10">
    <property type="entry name" value="Histidine kinase-like ATPase, C-terminal domain"/>
    <property type="match status" value="1"/>
</dbReference>
<dbReference type="SUPFAM" id="SSF55785">
    <property type="entry name" value="PYP-like sensor domain (PAS domain)"/>
    <property type="match status" value="1"/>
</dbReference>
<dbReference type="InterPro" id="IPR036097">
    <property type="entry name" value="HisK_dim/P_sf"/>
</dbReference>
<dbReference type="SUPFAM" id="SSF55874">
    <property type="entry name" value="ATPase domain of HSP90 chaperone/DNA topoisomerase II/histidine kinase"/>
    <property type="match status" value="1"/>
</dbReference>
<keyword evidence="3 6" id="KW-0597">Phosphoprotein</keyword>
<evidence type="ECO:0000256" key="2">
    <source>
        <dbReference type="ARBA" id="ARBA00012438"/>
    </source>
</evidence>
<dbReference type="InterPro" id="IPR001789">
    <property type="entry name" value="Sig_transdc_resp-reg_receiver"/>
</dbReference>
<reference evidence="11" key="1">
    <citation type="submission" date="2017-04" db="EMBL/GenBank/DDBJ databases">
        <authorList>
            <person name="Varghese N."/>
            <person name="Submissions S."/>
        </authorList>
    </citation>
    <scope>NUCLEOTIDE SEQUENCE [LARGE SCALE GENOMIC DNA]</scope>
    <source>
        <strain evidence="11">RKEM611</strain>
    </source>
</reference>
<dbReference type="CDD" id="cd17546">
    <property type="entry name" value="REC_hyHK_CKI1_RcsC-like"/>
    <property type="match status" value="1"/>
</dbReference>
<dbReference type="SMART" id="SM00086">
    <property type="entry name" value="PAC"/>
    <property type="match status" value="1"/>
</dbReference>
<dbReference type="NCBIfam" id="TIGR00229">
    <property type="entry name" value="sensory_box"/>
    <property type="match status" value="1"/>
</dbReference>
<dbReference type="Pfam" id="PF02518">
    <property type="entry name" value="HATPase_c"/>
    <property type="match status" value="1"/>
</dbReference>
<dbReference type="InterPro" id="IPR036890">
    <property type="entry name" value="HATPase_C_sf"/>
</dbReference>
<sequence>MWDWNPQTNEVHFDERWAEMLGYSYDEIEDTLDTWSSKVHPDDIEQCYADITAHMEGKVDFYENIHRMRHKDGSWLYILDRGKVVERDSEGKPTRFTGTHTNITPQKLAEQQAKTALREKSRFLATMSHEIRTPMNAVLGMNALTMEKTQDPTIKRYSQIVDSSGRTLLNILNDILDFSKIESGNLDLENRAFDIKQSVEDTISLFQELAKEKAISLQFKYQGETHVSGDEHRFKQILNNLLSNALKFTKKGSVTVECINHKNTFILQVQDTGIGIPKSRLDTIFEQFKQADSETTRKFGGTGLGLSIVKLLTQAMGGKITVESEVSKGTVFRASFKFAEAKGVSIVEGSSSESVDIQNLKVLVVDDNSINLELAHAFLDQMKVQSEVSLNILDAIDISLEKRFDVIILDLHMPIIDGFEALSKFQSQLPYRPYFVALTADIFEEVRQRCYRAGFDAFLSKPFTRASIQRELETLFQRTEKKAS</sequence>
<evidence type="ECO:0000259" key="8">
    <source>
        <dbReference type="PROSITE" id="PS50110"/>
    </source>
</evidence>
<dbReference type="InterPro" id="IPR000014">
    <property type="entry name" value="PAS"/>
</dbReference>
<dbReference type="Pfam" id="PF08447">
    <property type="entry name" value="PAS_3"/>
    <property type="match status" value="1"/>
</dbReference>
<dbReference type="EC" id="2.7.13.3" evidence="2"/>
<dbReference type="PROSITE" id="PS50109">
    <property type="entry name" value="HIS_KIN"/>
    <property type="match status" value="1"/>
</dbReference>
<feature type="domain" description="Histidine kinase" evidence="7">
    <location>
        <begin position="126"/>
        <end position="340"/>
    </location>
</feature>
<dbReference type="GO" id="GO:0005886">
    <property type="term" value="C:plasma membrane"/>
    <property type="evidence" value="ECO:0007669"/>
    <property type="project" value="TreeGrafter"/>
</dbReference>
<accession>A0A1Y6CR08</accession>
<evidence type="ECO:0000313" key="10">
    <source>
        <dbReference type="EMBL" id="SMF84289.1"/>
    </source>
</evidence>
<dbReference type="GO" id="GO:0009927">
    <property type="term" value="F:histidine phosphotransfer kinase activity"/>
    <property type="evidence" value="ECO:0007669"/>
    <property type="project" value="TreeGrafter"/>
</dbReference>
<dbReference type="Pfam" id="PF00072">
    <property type="entry name" value="Response_reg"/>
    <property type="match status" value="1"/>
</dbReference>
<feature type="domain" description="Response regulatory" evidence="8">
    <location>
        <begin position="361"/>
        <end position="476"/>
    </location>
</feature>
<gene>
    <name evidence="10" type="ORF">SAMN06296036_1532</name>
</gene>
<dbReference type="SUPFAM" id="SSF47384">
    <property type="entry name" value="Homodimeric domain of signal transducing histidine kinase"/>
    <property type="match status" value="1"/>
</dbReference>
<dbReference type="PROSITE" id="PS50113">
    <property type="entry name" value="PAC"/>
    <property type="match status" value="1"/>
</dbReference>
<keyword evidence="11" id="KW-1185">Reference proteome</keyword>
<dbReference type="Gene3D" id="3.30.450.20">
    <property type="entry name" value="PAS domain"/>
    <property type="match status" value="1"/>
</dbReference>
<dbReference type="PANTHER" id="PTHR43047:SF72">
    <property type="entry name" value="OSMOSENSING HISTIDINE PROTEIN KINASE SLN1"/>
    <property type="match status" value="1"/>
</dbReference>
<evidence type="ECO:0000256" key="1">
    <source>
        <dbReference type="ARBA" id="ARBA00000085"/>
    </source>
</evidence>
<evidence type="ECO:0000256" key="6">
    <source>
        <dbReference type="PROSITE-ProRule" id="PRU00169"/>
    </source>
</evidence>
<evidence type="ECO:0000256" key="5">
    <source>
        <dbReference type="ARBA" id="ARBA00022777"/>
    </source>
</evidence>
<evidence type="ECO:0000259" key="9">
    <source>
        <dbReference type="PROSITE" id="PS50113"/>
    </source>
</evidence>
<dbReference type="Pfam" id="PF00512">
    <property type="entry name" value="HisKA"/>
    <property type="match status" value="1"/>
</dbReference>
<dbReference type="PANTHER" id="PTHR43047">
    <property type="entry name" value="TWO-COMPONENT HISTIDINE PROTEIN KINASE"/>
    <property type="match status" value="1"/>
</dbReference>
<dbReference type="Gene3D" id="3.40.50.2300">
    <property type="match status" value="1"/>
</dbReference>
<dbReference type="SUPFAM" id="SSF52172">
    <property type="entry name" value="CheY-like"/>
    <property type="match status" value="1"/>
</dbReference>
<dbReference type="InterPro" id="IPR003661">
    <property type="entry name" value="HisK_dim/P_dom"/>
</dbReference>
<dbReference type="InterPro" id="IPR011006">
    <property type="entry name" value="CheY-like_superfamily"/>
</dbReference>
<dbReference type="PRINTS" id="PR00344">
    <property type="entry name" value="BCTRLSENSOR"/>
</dbReference>
<dbReference type="InterPro" id="IPR013655">
    <property type="entry name" value="PAS_fold_3"/>
</dbReference>
<protein>
    <recommendedName>
        <fullName evidence="2">histidine kinase</fullName>
        <ecNumber evidence="2">2.7.13.3</ecNumber>
    </recommendedName>
</protein>
<dbReference type="InterPro" id="IPR001610">
    <property type="entry name" value="PAC"/>
</dbReference>
<dbReference type="InterPro" id="IPR004358">
    <property type="entry name" value="Sig_transdc_His_kin-like_C"/>
</dbReference>